<keyword evidence="7" id="KW-0539">Nucleus</keyword>
<sequence>MASCNTDFDHRARTAEDVMVTAGEKPLEPDVGEVEHARPRKRTWRACDKCSIQRARCDGAHPCRRCEGESVPQVFHPKDAYAEGWLNISDYGYTCSYDRPVKKRGRTRMSTLTEINVATAGRESLEHASTRMPSASTNSSLSFLVDAVNDGSTNPHQADSAETRSSKDLGESHDCGDLGDDRLSISSRPSPSFVGRSSVSTVGVPCRYRVLGPVLPYLDDIISVPTACDLFDVFLTDPGSSLFRYAPPYILTRIFRRKSLLDPTNPRPVSAALLATILWCCAQAAEVPSLLLPGARRRTTKALYDLAVALINERTENHYWMRDAQTASELAAVNTGEKGPRASLPAEGHDDDIESLLGAVDDVLTFTLLCVAVSGGEFKADCQEWWHRATRTSRSLGLHREDEPCALLGAVCLKPLCSCRMQSRTPTLAFLEAKEERRRAFWLLYCLDRHLGLSFNRTLHIPDSYVEVYAPLPEAMWEELDELPDIAHFTRILGPPTSISGTSFFEYFLPLMVILGDIIELHHGRQHPRFCSFATPDAAALIEQEIQNCEASLGLLESEAHMHSRDNRHRTNEVHLVMAYATHIIRVLQVLLYSKWDPISMLDNDDGWISTEDFSRCASYAIAASEAVSRILELDPELAFMPYLFGIYLLQGSFILLLFADRMPQLGLNQSVAQACETVIRAHEVCIVTLSTEFQRSFRRVVRSTLYSVRGISGEELEEYKLMRRRVLSLYRWTKGARGLGI</sequence>
<evidence type="ECO:0000256" key="8">
    <source>
        <dbReference type="ARBA" id="ARBA00037990"/>
    </source>
</evidence>
<evidence type="ECO:0000256" key="1">
    <source>
        <dbReference type="ARBA" id="ARBA00022723"/>
    </source>
</evidence>
<keyword evidence="3" id="KW-0805">Transcription regulation</keyword>
<name>A0A9Q0AIE6_9PEZI</name>
<keyword evidence="1" id="KW-0479">Metal-binding</keyword>
<dbReference type="Gene3D" id="4.10.240.10">
    <property type="entry name" value="Zn(2)-C6 fungal-type DNA-binding domain"/>
    <property type="match status" value="1"/>
</dbReference>
<dbReference type="InterPro" id="IPR001138">
    <property type="entry name" value="Zn2Cys6_DnaBD"/>
</dbReference>
<dbReference type="SMART" id="SM00906">
    <property type="entry name" value="Fungal_trans"/>
    <property type="match status" value="1"/>
</dbReference>
<dbReference type="GO" id="GO:0006351">
    <property type="term" value="P:DNA-templated transcription"/>
    <property type="evidence" value="ECO:0007669"/>
    <property type="project" value="InterPro"/>
</dbReference>
<dbReference type="GO" id="GO:0008270">
    <property type="term" value="F:zinc ion binding"/>
    <property type="evidence" value="ECO:0007669"/>
    <property type="project" value="InterPro"/>
</dbReference>
<dbReference type="InterPro" id="IPR051439">
    <property type="entry name" value="XlnR/Xlr1"/>
</dbReference>
<evidence type="ECO:0000256" key="3">
    <source>
        <dbReference type="ARBA" id="ARBA00023015"/>
    </source>
</evidence>
<feature type="compositionally biased region" description="Basic and acidic residues" evidence="9">
    <location>
        <begin position="159"/>
        <end position="183"/>
    </location>
</feature>
<evidence type="ECO:0000256" key="5">
    <source>
        <dbReference type="ARBA" id="ARBA00023159"/>
    </source>
</evidence>
<proteinExistence type="inferred from homology"/>
<dbReference type="PANTHER" id="PTHR47663:SF1">
    <property type="entry name" value="XYLANOLYTIC TRANSCRIPTIONAL ACTIVATOR XLNR-RELATED"/>
    <property type="match status" value="1"/>
</dbReference>
<evidence type="ECO:0000256" key="2">
    <source>
        <dbReference type="ARBA" id="ARBA00022833"/>
    </source>
</evidence>
<dbReference type="InterPro" id="IPR007219">
    <property type="entry name" value="XnlR_reg_dom"/>
</dbReference>
<evidence type="ECO:0000256" key="9">
    <source>
        <dbReference type="SAM" id="MobiDB-lite"/>
    </source>
</evidence>
<dbReference type="Pfam" id="PF00172">
    <property type="entry name" value="Zn_clus"/>
    <property type="match status" value="1"/>
</dbReference>
<keyword evidence="5" id="KW-0010">Activator</keyword>
<dbReference type="Proteomes" id="UP000829685">
    <property type="component" value="Unassembled WGS sequence"/>
</dbReference>
<accession>A0A9Q0AIE6</accession>
<dbReference type="InterPro" id="IPR036864">
    <property type="entry name" value="Zn2-C6_fun-type_DNA-bd_sf"/>
</dbReference>
<dbReference type="CDD" id="cd12148">
    <property type="entry name" value="fungal_TF_MHR"/>
    <property type="match status" value="1"/>
</dbReference>
<feature type="region of interest" description="Disordered" evidence="9">
    <location>
        <begin position="152"/>
        <end position="191"/>
    </location>
</feature>
<evidence type="ECO:0000313" key="13">
    <source>
        <dbReference type="Proteomes" id="UP000829685"/>
    </source>
</evidence>
<reference evidence="12" key="1">
    <citation type="submission" date="2021-03" db="EMBL/GenBank/DDBJ databases">
        <title>Revisited historic fungal species revealed as producer of novel bioactive compounds through whole genome sequencing and comparative genomics.</title>
        <authorList>
            <person name="Vignolle G.A."/>
            <person name="Hochenegger N."/>
            <person name="Mach R.L."/>
            <person name="Mach-Aigner A.R."/>
            <person name="Javad Rahimi M."/>
            <person name="Salim K.A."/>
            <person name="Chan C.M."/>
            <person name="Lim L.B.L."/>
            <person name="Cai F."/>
            <person name="Druzhinina I.S."/>
            <person name="U'Ren J.M."/>
            <person name="Derntl C."/>
        </authorList>
    </citation>
    <scope>NUCLEOTIDE SEQUENCE</scope>
    <source>
        <strain evidence="12">TUCIM 5799</strain>
    </source>
</reference>
<gene>
    <name evidence="12" type="ORF">JX265_013622</name>
</gene>
<feature type="domain" description="Xylanolytic transcriptional activator regulatory" evidence="11">
    <location>
        <begin position="382"/>
        <end position="479"/>
    </location>
</feature>
<keyword evidence="2" id="KW-0862">Zinc</keyword>
<evidence type="ECO:0000256" key="6">
    <source>
        <dbReference type="ARBA" id="ARBA00023163"/>
    </source>
</evidence>
<organism evidence="12 13">
    <name type="scientific">Neoarthrinium moseri</name>
    <dbReference type="NCBI Taxonomy" id="1658444"/>
    <lineage>
        <taxon>Eukaryota</taxon>
        <taxon>Fungi</taxon>
        <taxon>Dikarya</taxon>
        <taxon>Ascomycota</taxon>
        <taxon>Pezizomycotina</taxon>
        <taxon>Sordariomycetes</taxon>
        <taxon>Xylariomycetidae</taxon>
        <taxon>Amphisphaeriales</taxon>
        <taxon>Apiosporaceae</taxon>
        <taxon>Neoarthrinium</taxon>
    </lineage>
</organism>
<keyword evidence="10" id="KW-0472">Membrane</keyword>
<evidence type="ECO:0000256" key="7">
    <source>
        <dbReference type="ARBA" id="ARBA00023242"/>
    </source>
</evidence>
<keyword evidence="10" id="KW-0812">Transmembrane</keyword>
<dbReference type="GO" id="GO:0003677">
    <property type="term" value="F:DNA binding"/>
    <property type="evidence" value="ECO:0007669"/>
    <property type="project" value="UniProtKB-KW"/>
</dbReference>
<evidence type="ECO:0000256" key="10">
    <source>
        <dbReference type="SAM" id="Phobius"/>
    </source>
</evidence>
<dbReference type="PANTHER" id="PTHR47663">
    <property type="entry name" value="XYLANOLYTIC TRANSCRIPTIONAL ACTIVATOR XLNR-RELATED"/>
    <property type="match status" value="1"/>
</dbReference>
<comment type="similarity">
    <text evidence="8">Belongs to the xlnR/xlr1 family.</text>
</comment>
<evidence type="ECO:0000313" key="12">
    <source>
        <dbReference type="EMBL" id="KAI1849557.1"/>
    </source>
</evidence>
<dbReference type="Pfam" id="PF04082">
    <property type="entry name" value="Fungal_trans"/>
    <property type="match status" value="1"/>
</dbReference>
<keyword evidence="10" id="KW-1133">Transmembrane helix</keyword>
<evidence type="ECO:0000259" key="11">
    <source>
        <dbReference type="SMART" id="SM00906"/>
    </source>
</evidence>
<dbReference type="CDD" id="cd00067">
    <property type="entry name" value="GAL4"/>
    <property type="match status" value="1"/>
</dbReference>
<dbReference type="AlphaFoldDB" id="A0A9Q0AIE6"/>
<dbReference type="SUPFAM" id="SSF57701">
    <property type="entry name" value="Zn2/Cys6 DNA-binding domain"/>
    <property type="match status" value="1"/>
</dbReference>
<comment type="caution">
    <text evidence="12">The sequence shown here is derived from an EMBL/GenBank/DDBJ whole genome shotgun (WGS) entry which is preliminary data.</text>
</comment>
<keyword evidence="6" id="KW-0804">Transcription</keyword>
<dbReference type="GO" id="GO:0000981">
    <property type="term" value="F:DNA-binding transcription factor activity, RNA polymerase II-specific"/>
    <property type="evidence" value="ECO:0007669"/>
    <property type="project" value="InterPro"/>
</dbReference>
<protein>
    <recommendedName>
        <fullName evidence="11">Xylanolytic transcriptional activator regulatory domain-containing protein</fullName>
    </recommendedName>
</protein>
<evidence type="ECO:0000256" key="4">
    <source>
        <dbReference type="ARBA" id="ARBA00023125"/>
    </source>
</evidence>
<keyword evidence="13" id="KW-1185">Reference proteome</keyword>
<dbReference type="EMBL" id="JAFIMR010000076">
    <property type="protein sequence ID" value="KAI1849557.1"/>
    <property type="molecule type" value="Genomic_DNA"/>
</dbReference>
<feature type="transmembrane region" description="Helical" evidence="10">
    <location>
        <begin position="640"/>
        <end position="660"/>
    </location>
</feature>
<keyword evidence="4" id="KW-0238">DNA-binding</keyword>